<feature type="domain" description="Carbohydrate kinase PfkB" evidence="4">
    <location>
        <begin position="2"/>
        <end position="213"/>
    </location>
</feature>
<sequence>KIGLGHNSQRVINRLKKDKVDTSLIVRSKKERTGFSIILDSEKHDRTILTFRGSNRNLKFNEINSRKLKTKWFYFSSMIGTSFKTLEKLANYATKNNIKIAFNISSYLAKKGSSFLRNILKKTSILVLNKEEAGLLVGKDSIKNMLKKIHKLGPEIVAITDGNDGEYVLHNNYVYFGKPTNVKIIETTGAGDAFASSFLSGFIRKNDVEFAIKL</sequence>
<protein>
    <recommendedName>
        <fullName evidence="4">Carbohydrate kinase PfkB domain-containing protein</fullName>
    </recommendedName>
</protein>
<comment type="caution">
    <text evidence="5">The sequence shown here is derived from an EMBL/GenBank/DDBJ whole genome shotgun (WGS) entry which is preliminary data.</text>
</comment>
<evidence type="ECO:0000256" key="2">
    <source>
        <dbReference type="ARBA" id="ARBA00022679"/>
    </source>
</evidence>
<reference evidence="5" key="1">
    <citation type="journal article" date="2014" name="Front. Microbiol.">
        <title>High frequency of phylogenetically diverse reductive dehalogenase-homologous genes in deep subseafloor sedimentary metagenomes.</title>
        <authorList>
            <person name="Kawai M."/>
            <person name="Futagami T."/>
            <person name="Toyoda A."/>
            <person name="Takaki Y."/>
            <person name="Nishi S."/>
            <person name="Hori S."/>
            <person name="Arai W."/>
            <person name="Tsubouchi T."/>
            <person name="Morono Y."/>
            <person name="Uchiyama I."/>
            <person name="Ito T."/>
            <person name="Fujiyama A."/>
            <person name="Inagaki F."/>
            <person name="Takami H."/>
        </authorList>
    </citation>
    <scope>NUCLEOTIDE SEQUENCE</scope>
    <source>
        <strain evidence="5">Expedition CK06-06</strain>
    </source>
</reference>
<dbReference type="InterPro" id="IPR029056">
    <property type="entry name" value="Ribokinase-like"/>
</dbReference>
<dbReference type="GO" id="GO:0016301">
    <property type="term" value="F:kinase activity"/>
    <property type="evidence" value="ECO:0007669"/>
    <property type="project" value="UniProtKB-KW"/>
</dbReference>
<accession>X0ZT69</accession>
<dbReference type="InterPro" id="IPR052700">
    <property type="entry name" value="Carb_kinase_PfkB-like"/>
</dbReference>
<keyword evidence="3" id="KW-0418">Kinase</keyword>
<proteinExistence type="inferred from homology"/>
<evidence type="ECO:0000259" key="4">
    <source>
        <dbReference type="Pfam" id="PF00294"/>
    </source>
</evidence>
<organism evidence="5">
    <name type="scientific">marine sediment metagenome</name>
    <dbReference type="NCBI Taxonomy" id="412755"/>
    <lineage>
        <taxon>unclassified sequences</taxon>
        <taxon>metagenomes</taxon>
        <taxon>ecological metagenomes</taxon>
    </lineage>
</organism>
<dbReference type="PANTHER" id="PTHR43320:SF3">
    <property type="entry name" value="CARBOHYDRATE KINASE PFKB DOMAIN-CONTAINING PROTEIN"/>
    <property type="match status" value="1"/>
</dbReference>
<evidence type="ECO:0000256" key="1">
    <source>
        <dbReference type="ARBA" id="ARBA00010688"/>
    </source>
</evidence>
<evidence type="ECO:0000313" key="5">
    <source>
        <dbReference type="EMBL" id="GAG51421.1"/>
    </source>
</evidence>
<name>X0ZT69_9ZZZZ</name>
<gene>
    <name evidence="5" type="ORF">S01H1_80989</name>
</gene>
<dbReference type="AlphaFoldDB" id="X0ZT69"/>
<dbReference type="Pfam" id="PF00294">
    <property type="entry name" value="PfkB"/>
    <property type="match status" value="1"/>
</dbReference>
<dbReference type="SUPFAM" id="SSF53613">
    <property type="entry name" value="Ribokinase-like"/>
    <property type="match status" value="1"/>
</dbReference>
<evidence type="ECO:0000256" key="3">
    <source>
        <dbReference type="ARBA" id="ARBA00022777"/>
    </source>
</evidence>
<feature type="non-terminal residue" evidence="5">
    <location>
        <position position="214"/>
    </location>
</feature>
<dbReference type="InterPro" id="IPR011611">
    <property type="entry name" value="PfkB_dom"/>
</dbReference>
<dbReference type="PANTHER" id="PTHR43320">
    <property type="entry name" value="SUGAR KINASE"/>
    <property type="match status" value="1"/>
</dbReference>
<dbReference type="EMBL" id="BARS01054757">
    <property type="protein sequence ID" value="GAG51421.1"/>
    <property type="molecule type" value="Genomic_DNA"/>
</dbReference>
<feature type="non-terminal residue" evidence="5">
    <location>
        <position position="1"/>
    </location>
</feature>
<comment type="similarity">
    <text evidence="1">Belongs to the carbohydrate kinase PfkB family.</text>
</comment>
<dbReference type="Gene3D" id="3.40.1190.20">
    <property type="match status" value="1"/>
</dbReference>
<keyword evidence="2" id="KW-0808">Transferase</keyword>